<dbReference type="OrthoDB" id="70891at2157"/>
<keyword evidence="2" id="KW-1185">Reference proteome</keyword>
<evidence type="ECO:0000313" key="1">
    <source>
        <dbReference type="EMBL" id="EKF86552.1"/>
    </source>
</evidence>
<reference evidence="1 2" key="1">
    <citation type="journal article" date="2012" name="J. Bacteriol.">
        <title>Draft genome sequence of Methanobacterium formicicum DSM 3637, an archaebacterium isolated from the methane producer amoeba Pelomyxa palustris.</title>
        <authorList>
            <person name="Gutierrez G."/>
        </authorList>
    </citation>
    <scope>NUCLEOTIDE SEQUENCE [LARGE SCALE GENOMIC DNA]</scope>
    <source>
        <strain evidence="2">DSM 3637 / PP1</strain>
    </source>
</reference>
<gene>
    <name evidence="1" type="ORF">A994_03678</name>
</gene>
<sequence length="172" mass="20158">MRKITKSLNEWNATVEALGQGKQTILIRNYNTTLPNFILYPTVSYALKDNYLESFQTKYWDFVEENAFPQKENRKSLVKYFAKVEKVIEIPVSRISSLENYYIWTNEHVGSYMSTSKAKVWILRVYELKEPIMAERTRGIKYANLLEPVSLEGIKPTLTDSEFSKIVQKIEK</sequence>
<organism evidence="1 2">
    <name type="scientific">Methanobacterium formicicum (strain DSM 3637 / PP1)</name>
    <dbReference type="NCBI Taxonomy" id="1204725"/>
    <lineage>
        <taxon>Archaea</taxon>
        <taxon>Methanobacteriati</taxon>
        <taxon>Methanobacteriota</taxon>
        <taxon>Methanomada group</taxon>
        <taxon>Methanobacteria</taxon>
        <taxon>Methanobacteriales</taxon>
        <taxon>Methanobacteriaceae</taxon>
        <taxon>Methanobacterium</taxon>
    </lineage>
</organism>
<dbReference type="InterPro" id="IPR014923">
    <property type="entry name" value="DUF1802"/>
</dbReference>
<protein>
    <submittedName>
        <fullName evidence="1">Restriction endonuclease</fullName>
    </submittedName>
</protein>
<dbReference type="PATRIC" id="fig|1204725.3.peg.740"/>
<dbReference type="RefSeq" id="WP_004029943.1">
    <property type="nucleotide sequence ID" value="NZ_AMPO01000002.1"/>
</dbReference>
<comment type="caution">
    <text evidence="1">The sequence shown here is derived from an EMBL/GenBank/DDBJ whole genome shotgun (WGS) entry which is preliminary data.</text>
</comment>
<keyword evidence="1" id="KW-0255">Endonuclease</keyword>
<proteinExistence type="predicted"/>
<keyword evidence="1" id="KW-0540">Nuclease</keyword>
<keyword evidence="1" id="KW-0378">Hydrolase</keyword>
<accession>K2R5P2</accession>
<dbReference type="GO" id="GO:0004519">
    <property type="term" value="F:endonuclease activity"/>
    <property type="evidence" value="ECO:0007669"/>
    <property type="project" value="UniProtKB-KW"/>
</dbReference>
<dbReference type="Pfam" id="PF08819">
    <property type="entry name" value="DUF1802"/>
    <property type="match status" value="1"/>
</dbReference>
<dbReference type="EMBL" id="AMPO01000002">
    <property type="protein sequence ID" value="EKF86552.1"/>
    <property type="molecule type" value="Genomic_DNA"/>
</dbReference>
<dbReference type="REBASE" id="57318">
    <property type="entry name" value="Mfo3637MrrP"/>
</dbReference>
<dbReference type="Proteomes" id="UP000007360">
    <property type="component" value="Unassembled WGS sequence"/>
</dbReference>
<evidence type="ECO:0000313" key="2">
    <source>
        <dbReference type="Proteomes" id="UP000007360"/>
    </source>
</evidence>
<name>K2R5P2_METFP</name>
<dbReference type="AlphaFoldDB" id="K2R5P2"/>